<protein>
    <submittedName>
        <fullName evidence="6">Uncharacterized protein</fullName>
    </submittedName>
</protein>
<evidence type="ECO:0000256" key="1">
    <source>
        <dbReference type="ARBA" id="ARBA00004141"/>
    </source>
</evidence>
<sequence length="331" mass="36814">MSFSIAPGKTSKSKPLPPALYPIRGFLHLANHPRAIGGPILTSAIKASVLSILVIAPLVKYGFGPQSRLLSKLFQELKPEGKLNWLVGTGSAATASIFMLVEAFAVMGAANEHFVGSVKDRFFDAILQEHDGLPPKKDKKKNDGVDEKQSINIPSAQEVVNSLNVAVDEAKKSVNDAMDDAKKNMPQTLEEVQVKAHHFLSPVNIMALNAQNDNSWSMFFLRPTLFIVTLPLNLIPFVGPFTFVNIQALQKGGATHKRYFDLYNWSPKRRQKRIEQGFWQYQQFGLVATALEMIPFAGFVFSYTNHIGAAMWLMDLKESNTLESGKFFKIF</sequence>
<dbReference type="Proteomes" id="UP000027586">
    <property type="component" value="Unassembled WGS sequence"/>
</dbReference>
<evidence type="ECO:0000313" key="6">
    <source>
        <dbReference type="EMBL" id="CDH52679.1"/>
    </source>
</evidence>
<evidence type="ECO:0000313" key="7">
    <source>
        <dbReference type="Proteomes" id="UP000027586"/>
    </source>
</evidence>
<dbReference type="InterPro" id="IPR059112">
    <property type="entry name" value="CysZ/EI24"/>
</dbReference>
<name>A0A068RRQ5_9FUNG</name>
<proteinExistence type="predicted"/>
<comment type="caution">
    <text evidence="6">The sequence shown here is derived from an EMBL/GenBank/DDBJ whole genome shotgun (WGS) entry which is preliminary data.</text>
</comment>
<organism evidence="6 7">
    <name type="scientific">Lichtheimia corymbifera JMRC:FSU:9682</name>
    <dbReference type="NCBI Taxonomy" id="1263082"/>
    <lineage>
        <taxon>Eukaryota</taxon>
        <taxon>Fungi</taxon>
        <taxon>Fungi incertae sedis</taxon>
        <taxon>Mucoromycota</taxon>
        <taxon>Mucoromycotina</taxon>
        <taxon>Mucoromycetes</taxon>
        <taxon>Mucorales</taxon>
        <taxon>Lichtheimiaceae</taxon>
        <taxon>Lichtheimia</taxon>
    </lineage>
</organism>
<dbReference type="InterPro" id="IPR052786">
    <property type="entry name" value="Spore_wall_assembly"/>
</dbReference>
<dbReference type="PANTHER" id="PTHR34292">
    <property type="entry name" value="OUTER SPORE WALL PROTEIN LDS1"/>
    <property type="match status" value="1"/>
</dbReference>
<dbReference type="VEuPathDB" id="FungiDB:LCOR_04128.1"/>
<keyword evidence="7" id="KW-1185">Reference proteome</keyword>
<dbReference type="EMBL" id="CBTN010000014">
    <property type="protein sequence ID" value="CDH52679.1"/>
    <property type="molecule type" value="Genomic_DNA"/>
</dbReference>
<evidence type="ECO:0000256" key="3">
    <source>
        <dbReference type="ARBA" id="ARBA00022989"/>
    </source>
</evidence>
<feature type="transmembrane region" description="Helical" evidence="5">
    <location>
        <begin position="225"/>
        <end position="249"/>
    </location>
</feature>
<keyword evidence="3 5" id="KW-1133">Transmembrane helix</keyword>
<dbReference type="Pfam" id="PF07264">
    <property type="entry name" value="EI24"/>
    <property type="match status" value="1"/>
</dbReference>
<evidence type="ECO:0000256" key="4">
    <source>
        <dbReference type="ARBA" id="ARBA00023136"/>
    </source>
</evidence>
<dbReference type="PANTHER" id="PTHR34292:SF2">
    <property type="entry name" value="OUTER SPORE WALL PROTEIN LDS1"/>
    <property type="match status" value="1"/>
</dbReference>
<evidence type="ECO:0000256" key="2">
    <source>
        <dbReference type="ARBA" id="ARBA00022692"/>
    </source>
</evidence>
<gene>
    <name evidence="6" type="ORF">LCOR_04128.1</name>
</gene>
<dbReference type="STRING" id="1263082.A0A068RRQ5"/>
<comment type="subcellular location">
    <subcellularLocation>
        <location evidence="1">Membrane</location>
        <topology evidence="1">Multi-pass membrane protein</topology>
    </subcellularLocation>
</comment>
<evidence type="ECO:0000256" key="5">
    <source>
        <dbReference type="SAM" id="Phobius"/>
    </source>
</evidence>
<dbReference type="OrthoDB" id="10012223at2759"/>
<keyword evidence="2 5" id="KW-0812">Transmembrane</keyword>
<accession>A0A068RRQ5</accession>
<reference evidence="6" key="1">
    <citation type="submission" date="2013-08" db="EMBL/GenBank/DDBJ databases">
        <title>Gene expansion shapes genome architecture in the human pathogen Lichtheimia corymbifera: an evolutionary genomics analysis in the ancient terrestrial Mucorales (Mucoromycotina).</title>
        <authorList>
            <person name="Schwartze V.U."/>
            <person name="Winter S."/>
            <person name="Shelest E."/>
            <person name="Marcet-Houben M."/>
            <person name="Horn F."/>
            <person name="Wehner S."/>
            <person name="Hoffmann K."/>
            <person name="Riege K."/>
            <person name="Sammeth M."/>
            <person name="Nowrousian M."/>
            <person name="Valiante V."/>
            <person name="Linde J."/>
            <person name="Jacobsen I.D."/>
            <person name="Marz M."/>
            <person name="Brakhage A.A."/>
            <person name="Gabaldon T."/>
            <person name="Bocker S."/>
            <person name="Voigt K."/>
        </authorList>
    </citation>
    <scope>NUCLEOTIDE SEQUENCE [LARGE SCALE GENOMIC DNA]</scope>
    <source>
        <strain evidence="6">FSU 9682</strain>
    </source>
</reference>
<dbReference type="AlphaFoldDB" id="A0A068RRQ5"/>
<keyword evidence="4 5" id="KW-0472">Membrane</keyword>